<proteinExistence type="predicted"/>
<evidence type="ECO:0000313" key="3">
    <source>
        <dbReference type="EMBL" id="QDT09028.1"/>
    </source>
</evidence>
<dbReference type="AlphaFoldDB" id="A0A517NPI3"/>
<dbReference type="Pfam" id="PF07228">
    <property type="entry name" value="SpoIIE"/>
    <property type="match status" value="1"/>
</dbReference>
<dbReference type="Proteomes" id="UP000319817">
    <property type="component" value="Chromosome"/>
</dbReference>
<dbReference type="GO" id="GO:0016791">
    <property type="term" value="F:phosphatase activity"/>
    <property type="evidence" value="ECO:0007669"/>
    <property type="project" value="TreeGrafter"/>
</dbReference>
<gene>
    <name evidence="3" type="primary">rsbU_1</name>
    <name evidence="3" type="ORF">K239x_09710</name>
</gene>
<dbReference type="EC" id="3.1.3.3" evidence="3"/>
<dbReference type="Gene3D" id="3.60.40.10">
    <property type="entry name" value="PPM-type phosphatase domain"/>
    <property type="match status" value="1"/>
</dbReference>
<organism evidence="3 4">
    <name type="scientific">Stieleria marina</name>
    <dbReference type="NCBI Taxonomy" id="1930275"/>
    <lineage>
        <taxon>Bacteria</taxon>
        <taxon>Pseudomonadati</taxon>
        <taxon>Planctomycetota</taxon>
        <taxon>Planctomycetia</taxon>
        <taxon>Pirellulales</taxon>
        <taxon>Pirellulaceae</taxon>
        <taxon>Stieleria</taxon>
    </lineage>
</organism>
<reference evidence="3 4" key="1">
    <citation type="submission" date="2019-02" db="EMBL/GenBank/DDBJ databases">
        <title>Deep-cultivation of Planctomycetes and their phenomic and genomic characterization uncovers novel biology.</title>
        <authorList>
            <person name="Wiegand S."/>
            <person name="Jogler M."/>
            <person name="Boedeker C."/>
            <person name="Pinto D."/>
            <person name="Vollmers J."/>
            <person name="Rivas-Marin E."/>
            <person name="Kohn T."/>
            <person name="Peeters S.H."/>
            <person name="Heuer A."/>
            <person name="Rast P."/>
            <person name="Oberbeckmann S."/>
            <person name="Bunk B."/>
            <person name="Jeske O."/>
            <person name="Meyerdierks A."/>
            <person name="Storesund J.E."/>
            <person name="Kallscheuer N."/>
            <person name="Luecker S."/>
            <person name="Lage O.M."/>
            <person name="Pohl T."/>
            <person name="Merkel B.J."/>
            <person name="Hornburger P."/>
            <person name="Mueller R.-W."/>
            <person name="Bruemmer F."/>
            <person name="Labrenz M."/>
            <person name="Spormann A.M."/>
            <person name="Op den Camp H."/>
            <person name="Overmann J."/>
            <person name="Amann R."/>
            <person name="Jetten M.S.M."/>
            <person name="Mascher T."/>
            <person name="Medema M.H."/>
            <person name="Devos D.P."/>
            <person name="Kaster A.-K."/>
            <person name="Ovreas L."/>
            <person name="Rohde M."/>
            <person name="Galperin M.Y."/>
            <person name="Jogler C."/>
        </authorList>
    </citation>
    <scope>NUCLEOTIDE SEQUENCE [LARGE SCALE GENOMIC DNA]</scope>
    <source>
        <strain evidence="3 4">K23_9</strain>
    </source>
</reference>
<name>A0A517NPI3_9BACT</name>
<keyword evidence="4" id="KW-1185">Reference proteome</keyword>
<evidence type="ECO:0000256" key="1">
    <source>
        <dbReference type="ARBA" id="ARBA00022801"/>
    </source>
</evidence>
<accession>A0A517NPI3</accession>
<dbReference type="PANTHER" id="PTHR43156:SF2">
    <property type="entry name" value="STAGE II SPORULATION PROTEIN E"/>
    <property type="match status" value="1"/>
</dbReference>
<feature type="domain" description="PPM-type phosphatase" evidence="2">
    <location>
        <begin position="22"/>
        <end position="246"/>
    </location>
</feature>
<protein>
    <submittedName>
        <fullName evidence="3">Phosphoserine phosphatase RsbU</fullName>
        <ecNumber evidence="3">3.1.3.3</ecNumber>
    </submittedName>
</protein>
<dbReference type="EMBL" id="CP036526">
    <property type="protein sequence ID" value="QDT09028.1"/>
    <property type="molecule type" value="Genomic_DNA"/>
</dbReference>
<dbReference type="InterPro" id="IPR052016">
    <property type="entry name" value="Bact_Sigma-Reg"/>
</dbReference>
<dbReference type="InterPro" id="IPR036457">
    <property type="entry name" value="PPM-type-like_dom_sf"/>
</dbReference>
<evidence type="ECO:0000313" key="4">
    <source>
        <dbReference type="Proteomes" id="UP000319817"/>
    </source>
</evidence>
<dbReference type="PANTHER" id="PTHR43156">
    <property type="entry name" value="STAGE II SPORULATION PROTEIN E-RELATED"/>
    <property type="match status" value="1"/>
</dbReference>
<dbReference type="InterPro" id="IPR001932">
    <property type="entry name" value="PPM-type_phosphatase-like_dom"/>
</dbReference>
<dbReference type="SUPFAM" id="SSF81606">
    <property type="entry name" value="PP2C-like"/>
    <property type="match status" value="1"/>
</dbReference>
<dbReference type="SMART" id="SM00331">
    <property type="entry name" value="PP2C_SIG"/>
    <property type="match status" value="1"/>
</dbReference>
<keyword evidence="1 3" id="KW-0378">Hydrolase</keyword>
<evidence type="ECO:0000259" key="2">
    <source>
        <dbReference type="SMART" id="SM00331"/>
    </source>
</evidence>
<sequence length="274" mass="29896">MQCMEVWGGNQAVDRTIETPGLRIWAFSKPYPGSDSGGDVYFLSSCASGRVSRILLADVSGHGEAVSKIAIGLRDLMRRNVNYVRQSRLVTGMNEQFAQLNKTSEFATALVSTFFAPTRTYSLCNAGHPPPFLYRQASGVWSELSDGEERAGVIADIPWGVCDDAAYFQQDIQLQPGDMVLSYSDALSESEDSDGEPLGCDGVLQLVSQLDTREPANLIPDLIRQIGELNPCNLEHDDMTVLLCEANGSGTPLKDSLLAPFRLLRNVADKTNID</sequence>